<dbReference type="RefSeq" id="WP_377289368.1">
    <property type="nucleotide sequence ID" value="NZ_JBHSBM010000018.1"/>
</dbReference>
<dbReference type="InterPro" id="IPR013656">
    <property type="entry name" value="PAS_4"/>
</dbReference>
<evidence type="ECO:0000313" key="3">
    <source>
        <dbReference type="Proteomes" id="UP001595850"/>
    </source>
</evidence>
<gene>
    <name evidence="2" type="ORF">ACFOWE_18380</name>
</gene>
<dbReference type="Pfam" id="PF13185">
    <property type="entry name" value="GAF_2"/>
    <property type="match status" value="1"/>
</dbReference>
<dbReference type="SUPFAM" id="SSF55781">
    <property type="entry name" value="GAF domain-like"/>
    <property type="match status" value="1"/>
</dbReference>
<dbReference type="Gene3D" id="3.30.450.20">
    <property type="entry name" value="PAS domain"/>
    <property type="match status" value="1"/>
</dbReference>
<dbReference type="Pfam" id="PF08448">
    <property type="entry name" value="PAS_4"/>
    <property type="match status" value="1"/>
</dbReference>
<reference evidence="3" key="1">
    <citation type="journal article" date="2019" name="Int. J. Syst. Evol. Microbiol.">
        <title>The Global Catalogue of Microorganisms (GCM) 10K type strain sequencing project: providing services to taxonomists for standard genome sequencing and annotation.</title>
        <authorList>
            <consortium name="The Broad Institute Genomics Platform"/>
            <consortium name="The Broad Institute Genome Sequencing Center for Infectious Disease"/>
            <person name="Wu L."/>
            <person name="Ma J."/>
        </authorList>
    </citation>
    <scope>NUCLEOTIDE SEQUENCE [LARGE SCALE GENOMIC DNA]</scope>
    <source>
        <strain evidence="3">TBRC 4489</strain>
    </source>
</reference>
<dbReference type="InterPro" id="IPR003018">
    <property type="entry name" value="GAF"/>
</dbReference>
<dbReference type="CDD" id="cd00130">
    <property type="entry name" value="PAS"/>
    <property type="match status" value="1"/>
</dbReference>
<dbReference type="EMBL" id="JBHSBM010000018">
    <property type="protein sequence ID" value="MFC4060275.1"/>
    <property type="molecule type" value="Genomic_DNA"/>
</dbReference>
<dbReference type="Proteomes" id="UP001595850">
    <property type="component" value="Unassembled WGS sequence"/>
</dbReference>
<feature type="non-terminal residue" evidence="2">
    <location>
        <position position="326"/>
    </location>
</feature>
<feature type="domain" description="GAF" evidence="1">
    <location>
        <begin position="166"/>
        <end position="322"/>
    </location>
</feature>
<proteinExistence type="predicted"/>
<accession>A0ABV8I8R9</accession>
<evidence type="ECO:0000313" key="2">
    <source>
        <dbReference type="EMBL" id="MFC4060275.1"/>
    </source>
</evidence>
<dbReference type="SMART" id="SM00065">
    <property type="entry name" value="GAF"/>
    <property type="match status" value="1"/>
</dbReference>
<dbReference type="Gene3D" id="3.30.450.40">
    <property type="match status" value="1"/>
</dbReference>
<sequence>MRTIDSADRNDHGHRCEQLEQERMFLAALLDSLDAGVVACDTDGHLVQINQPMREILKTAEHPDTPHAWATTHGLYAPDSRRLLETEEIPLARALAGEQVSGQQVVMRPPGHSPRRLTVNARPITTADGRRLGAVAIGHDITDAHRTAVLRAVQHAVTGVLAADRGVTETAHAVLGAIAGVLGWSCGEFWQVDDDRHTIVRIASWSDPGKDLSAFTGAQPLTFARSQGMPGKVWAGGEPIWSTDLPDDERGFARIAQARQADLHAALGLPMRSGGAGAVTGVLTFYTDQIVGPDDDLIDLLEGVCAHVGQFMERRRADELAHALAT</sequence>
<keyword evidence="3" id="KW-1185">Reference proteome</keyword>
<dbReference type="InterPro" id="IPR000014">
    <property type="entry name" value="PAS"/>
</dbReference>
<name>A0ABV8I8R9_9ACTN</name>
<organism evidence="2 3">
    <name type="scientific">Planomonospora corallina</name>
    <dbReference type="NCBI Taxonomy" id="1806052"/>
    <lineage>
        <taxon>Bacteria</taxon>
        <taxon>Bacillati</taxon>
        <taxon>Actinomycetota</taxon>
        <taxon>Actinomycetes</taxon>
        <taxon>Streptosporangiales</taxon>
        <taxon>Streptosporangiaceae</taxon>
        <taxon>Planomonospora</taxon>
    </lineage>
</organism>
<dbReference type="SUPFAM" id="SSF55785">
    <property type="entry name" value="PYP-like sensor domain (PAS domain)"/>
    <property type="match status" value="1"/>
</dbReference>
<dbReference type="InterPro" id="IPR035965">
    <property type="entry name" value="PAS-like_dom_sf"/>
</dbReference>
<dbReference type="InterPro" id="IPR029016">
    <property type="entry name" value="GAF-like_dom_sf"/>
</dbReference>
<protein>
    <submittedName>
        <fullName evidence="2">GAF domain-containing protein</fullName>
    </submittedName>
</protein>
<comment type="caution">
    <text evidence="2">The sequence shown here is derived from an EMBL/GenBank/DDBJ whole genome shotgun (WGS) entry which is preliminary data.</text>
</comment>
<evidence type="ECO:0000259" key="1">
    <source>
        <dbReference type="SMART" id="SM00065"/>
    </source>
</evidence>